<feature type="compositionally biased region" description="Acidic residues" evidence="1">
    <location>
        <begin position="115"/>
        <end position="128"/>
    </location>
</feature>
<evidence type="ECO:0000256" key="1">
    <source>
        <dbReference type="SAM" id="MobiDB-lite"/>
    </source>
</evidence>
<feature type="domain" description="WH2" evidence="2">
    <location>
        <begin position="16"/>
        <end position="36"/>
    </location>
</feature>
<name>A0A1V9XZJ2_9ACAR</name>
<sequence length="128" mass="13688">ATATLAQQKIAAPTGNRSLLLEAIRNHKGIVGLKAAKPERNAAKKSVASAASPMDHMDALKERLMKRRRDIAGGGRSAVSQPDVIESSRQQSEPKKAGLIMGLMDKIVTQKGGDSDSDSDQVVDEEPW</sequence>
<reference evidence="3 4" key="1">
    <citation type="journal article" date="2017" name="Gigascience">
        <title>Draft genome of the honey bee ectoparasitic mite, Tropilaelaps mercedesae, is shaped by the parasitic life history.</title>
        <authorList>
            <person name="Dong X."/>
            <person name="Armstrong S.D."/>
            <person name="Xia D."/>
            <person name="Makepeace B.L."/>
            <person name="Darby A.C."/>
            <person name="Kadowaki T."/>
        </authorList>
    </citation>
    <scope>NUCLEOTIDE SEQUENCE [LARGE SCALE GENOMIC DNA]</scope>
    <source>
        <strain evidence="3">Wuxi-XJTLU</strain>
    </source>
</reference>
<dbReference type="Proteomes" id="UP000192247">
    <property type="component" value="Unassembled WGS sequence"/>
</dbReference>
<dbReference type="EMBL" id="MNPL01001721">
    <property type="protein sequence ID" value="OQR78872.1"/>
    <property type="molecule type" value="Genomic_DNA"/>
</dbReference>
<accession>A0A1V9XZJ2</accession>
<dbReference type="PROSITE" id="PS51082">
    <property type="entry name" value="WH2"/>
    <property type="match status" value="1"/>
</dbReference>
<dbReference type="InterPro" id="IPR003124">
    <property type="entry name" value="WH2_dom"/>
</dbReference>
<evidence type="ECO:0000313" key="4">
    <source>
        <dbReference type="Proteomes" id="UP000192247"/>
    </source>
</evidence>
<protein>
    <recommendedName>
        <fullName evidence="2">WH2 domain-containing protein</fullName>
    </recommendedName>
</protein>
<dbReference type="InParanoid" id="A0A1V9XZJ2"/>
<proteinExistence type="predicted"/>
<organism evidence="3 4">
    <name type="scientific">Tropilaelaps mercedesae</name>
    <dbReference type="NCBI Taxonomy" id="418985"/>
    <lineage>
        <taxon>Eukaryota</taxon>
        <taxon>Metazoa</taxon>
        <taxon>Ecdysozoa</taxon>
        <taxon>Arthropoda</taxon>
        <taxon>Chelicerata</taxon>
        <taxon>Arachnida</taxon>
        <taxon>Acari</taxon>
        <taxon>Parasitiformes</taxon>
        <taxon>Mesostigmata</taxon>
        <taxon>Gamasina</taxon>
        <taxon>Dermanyssoidea</taxon>
        <taxon>Laelapidae</taxon>
        <taxon>Tropilaelaps</taxon>
    </lineage>
</organism>
<feature type="non-terminal residue" evidence="3">
    <location>
        <position position="1"/>
    </location>
</feature>
<comment type="caution">
    <text evidence="3">The sequence shown here is derived from an EMBL/GenBank/DDBJ whole genome shotgun (WGS) entry which is preliminary data.</text>
</comment>
<dbReference type="GO" id="GO:0003779">
    <property type="term" value="F:actin binding"/>
    <property type="evidence" value="ECO:0007669"/>
    <property type="project" value="InterPro"/>
</dbReference>
<evidence type="ECO:0000313" key="3">
    <source>
        <dbReference type="EMBL" id="OQR78872.1"/>
    </source>
</evidence>
<dbReference type="AlphaFoldDB" id="A0A1V9XZJ2"/>
<gene>
    <name evidence="3" type="ORF">BIW11_06117</name>
</gene>
<evidence type="ECO:0000259" key="2">
    <source>
        <dbReference type="PROSITE" id="PS51082"/>
    </source>
</evidence>
<keyword evidence="4" id="KW-1185">Reference proteome</keyword>
<feature type="region of interest" description="Disordered" evidence="1">
    <location>
        <begin position="72"/>
        <end position="128"/>
    </location>
</feature>